<comment type="caution">
    <text evidence="3">The sequence shown here is derived from an EMBL/GenBank/DDBJ whole genome shotgun (WGS) entry which is preliminary data.</text>
</comment>
<keyword evidence="1" id="KW-1133">Transmembrane helix</keyword>
<dbReference type="RefSeq" id="WP_166138287.1">
    <property type="nucleotide sequence ID" value="NZ_JAAOBY010000008.1"/>
</dbReference>
<feature type="transmembrane region" description="Helical" evidence="1">
    <location>
        <begin position="270"/>
        <end position="288"/>
    </location>
</feature>
<accession>A0ABR7JIA0</accession>
<name>A0ABR7JIA0_9FLAO</name>
<evidence type="ECO:0000313" key="4">
    <source>
        <dbReference type="Proteomes" id="UP000621670"/>
    </source>
</evidence>
<evidence type="ECO:0000256" key="1">
    <source>
        <dbReference type="SAM" id="Phobius"/>
    </source>
</evidence>
<sequence>MKTLTVFTPTFNRAYCLHQVYDSLCAQTAQDFEWLVIDDGSTDGTQELVATWIAENRITIKYCYKENGGMHTGHNKAYEIIETPFNVCIDSDDYMPPNAVAIIIEELQGLDDSFSGIIGLDADQKGNVIGTTIPESLSRCKLNELYSRHGVQGDKKMVYRTALMKKCPPYPEYKGEKFVPLDYKCLLLDQEYDLKPVNQVLCVVEYQLDGSSLNIFKQYRKNPRGFAFSRLSRIEFGSTFKERFKNAIHLVSSALFARDLSLLVQSRNHLLVFFAIPFGVLLHCYVLLKTTS</sequence>
<proteinExistence type="predicted"/>
<keyword evidence="1" id="KW-0812">Transmembrane</keyword>
<keyword evidence="1" id="KW-0472">Membrane</keyword>
<dbReference type="PANTHER" id="PTHR22916">
    <property type="entry name" value="GLYCOSYLTRANSFERASE"/>
    <property type="match status" value="1"/>
</dbReference>
<evidence type="ECO:0000259" key="2">
    <source>
        <dbReference type="Pfam" id="PF00535"/>
    </source>
</evidence>
<dbReference type="InterPro" id="IPR001173">
    <property type="entry name" value="Glyco_trans_2-like"/>
</dbReference>
<dbReference type="CDD" id="cd00761">
    <property type="entry name" value="Glyco_tranf_GTA_type"/>
    <property type="match status" value="1"/>
</dbReference>
<dbReference type="Pfam" id="PF00535">
    <property type="entry name" value="Glycos_transf_2"/>
    <property type="match status" value="1"/>
</dbReference>
<dbReference type="Gene3D" id="3.90.550.10">
    <property type="entry name" value="Spore Coat Polysaccharide Biosynthesis Protein SpsA, Chain A"/>
    <property type="match status" value="1"/>
</dbReference>
<evidence type="ECO:0000313" key="3">
    <source>
        <dbReference type="EMBL" id="MBC5864227.1"/>
    </source>
</evidence>
<dbReference type="InterPro" id="IPR029044">
    <property type="entry name" value="Nucleotide-diphossugar_trans"/>
</dbReference>
<dbReference type="Proteomes" id="UP000621670">
    <property type="component" value="Unassembled WGS sequence"/>
</dbReference>
<dbReference type="PANTHER" id="PTHR22916:SF3">
    <property type="entry name" value="UDP-GLCNAC:BETAGAL BETA-1,3-N-ACETYLGLUCOSAMINYLTRANSFERASE-LIKE PROTEIN 1"/>
    <property type="match status" value="1"/>
</dbReference>
<dbReference type="SUPFAM" id="SSF53448">
    <property type="entry name" value="Nucleotide-diphospho-sugar transferases"/>
    <property type="match status" value="1"/>
</dbReference>
<keyword evidence="4" id="KW-1185">Reference proteome</keyword>
<dbReference type="EMBL" id="JACRUM010000007">
    <property type="protein sequence ID" value="MBC5864227.1"/>
    <property type="molecule type" value="Genomic_DNA"/>
</dbReference>
<protein>
    <submittedName>
        <fullName evidence="3">Glycosyltransferase family 2 protein</fullName>
    </submittedName>
</protein>
<organism evidence="3 4">
    <name type="scientific">Flavobacterium turcicum</name>
    <dbReference type="NCBI Taxonomy" id="2764718"/>
    <lineage>
        <taxon>Bacteria</taxon>
        <taxon>Pseudomonadati</taxon>
        <taxon>Bacteroidota</taxon>
        <taxon>Flavobacteriia</taxon>
        <taxon>Flavobacteriales</taxon>
        <taxon>Flavobacteriaceae</taxon>
        <taxon>Flavobacterium</taxon>
    </lineage>
</organism>
<feature type="domain" description="Glycosyltransferase 2-like" evidence="2">
    <location>
        <begin position="5"/>
        <end position="113"/>
    </location>
</feature>
<gene>
    <name evidence="3" type="ORF">H8R26_12415</name>
</gene>
<reference evidence="3 4" key="1">
    <citation type="submission" date="2020-08" db="EMBL/GenBank/DDBJ databases">
        <title>Description of novel Flavobacterium F-400 isolate.</title>
        <authorList>
            <person name="Saticioglu I."/>
            <person name="Duman M."/>
            <person name="Altun S."/>
        </authorList>
    </citation>
    <scope>NUCLEOTIDE SEQUENCE [LARGE SCALE GENOMIC DNA]</scope>
    <source>
        <strain evidence="3 4">F-400</strain>
    </source>
</reference>